<comment type="caution">
    <text evidence="14">The sequence shown here is derived from an EMBL/GenBank/DDBJ whole genome shotgun (WGS) entry which is preliminary data.</text>
</comment>
<comment type="function">
    <text evidence="1">Required for the first step of diphthamide biosynthesis, the transfer of 3-amino-3-carboxypropyl from S-adenosyl-L-methionine to a histidine residue. Diphthamide is a post-translational modification of histidine which occurs in elongation factor 2.</text>
</comment>
<dbReference type="PROSITE" id="PS51074">
    <property type="entry name" value="DPH_MB"/>
    <property type="match status" value="1"/>
</dbReference>
<dbReference type="UniPathway" id="UPA00559"/>
<evidence type="ECO:0000256" key="4">
    <source>
        <dbReference type="ARBA" id="ARBA00005156"/>
    </source>
</evidence>
<feature type="domain" description="J" evidence="12">
    <location>
        <begin position="15"/>
        <end position="89"/>
    </location>
</feature>
<dbReference type="InterPro" id="IPR001623">
    <property type="entry name" value="DnaJ_domain"/>
</dbReference>
<keyword evidence="7" id="KW-0963">Cytoplasm</keyword>
<evidence type="ECO:0000259" key="12">
    <source>
        <dbReference type="PROSITE" id="PS50076"/>
    </source>
</evidence>
<gene>
    <name evidence="14" type="primary">DPH4</name>
    <name evidence="14" type="ORF">DL546_002460</name>
</gene>
<comment type="similarity">
    <text evidence="5">Belongs to the DPH4 family.</text>
</comment>
<feature type="domain" description="DPH-type MB" evidence="13">
    <location>
        <begin position="105"/>
        <end position="167"/>
    </location>
</feature>
<dbReference type="EMBL" id="QVQW01000098">
    <property type="protein sequence ID" value="RKU40583.1"/>
    <property type="molecule type" value="Genomic_DNA"/>
</dbReference>
<dbReference type="Gene3D" id="3.10.660.10">
    <property type="entry name" value="DPH Zinc finger"/>
    <property type="match status" value="1"/>
</dbReference>
<evidence type="ECO:0000256" key="7">
    <source>
        <dbReference type="ARBA" id="ARBA00022490"/>
    </source>
</evidence>
<dbReference type="SMART" id="SM00271">
    <property type="entry name" value="DnaJ"/>
    <property type="match status" value="1"/>
</dbReference>
<proteinExistence type="inferred from homology"/>
<keyword evidence="11" id="KW-0539">Nucleus</keyword>
<dbReference type="OrthoDB" id="18529at2759"/>
<evidence type="ECO:0000256" key="8">
    <source>
        <dbReference type="ARBA" id="ARBA00022723"/>
    </source>
</evidence>
<name>A0A420XY42_9PEZI</name>
<dbReference type="Pfam" id="PF00226">
    <property type="entry name" value="DnaJ"/>
    <property type="match status" value="1"/>
</dbReference>
<evidence type="ECO:0000313" key="15">
    <source>
        <dbReference type="Proteomes" id="UP000275385"/>
    </source>
</evidence>
<dbReference type="Gene3D" id="1.10.287.110">
    <property type="entry name" value="DnaJ domain"/>
    <property type="match status" value="1"/>
</dbReference>
<keyword evidence="8" id="KW-0479">Metal-binding</keyword>
<sequence>MSQPESLQSSSARISYYEILNITPATLDNSSDPTPILKKAYHRALLLHHPDKKSKSTPSPPSHLTIDQISTAYAVLSSPSLRQDYDKALSLSNQFNLSTTTFQTGIHDIDLDDLDFDDDSGQWYRSCRCGNPRGYVFGEGDLEEAADFGEVMVGCLDCSLWLRVHFAVMEEDDGDGEEVMAARTHDLEDGEKWVPLT</sequence>
<dbReference type="GO" id="GO:0005634">
    <property type="term" value="C:nucleus"/>
    <property type="evidence" value="ECO:0007669"/>
    <property type="project" value="UniProtKB-SubCell"/>
</dbReference>
<dbReference type="CDD" id="cd06257">
    <property type="entry name" value="DnaJ"/>
    <property type="match status" value="1"/>
</dbReference>
<dbReference type="PANTHER" id="PTHR21454:SF46">
    <property type="entry name" value="DIPHTHAMIDE BIOSYNTHESIS PROTEIN 4"/>
    <property type="match status" value="1"/>
</dbReference>
<evidence type="ECO:0000256" key="10">
    <source>
        <dbReference type="ARBA" id="ARBA00023004"/>
    </source>
</evidence>
<evidence type="ECO:0000256" key="6">
    <source>
        <dbReference type="ARBA" id="ARBA00021797"/>
    </source>
</evidence>
<evidence type="ECO:0000256" key="2">
    <source>
        <dbReference type="ARBA" id="ARBA00004123"/>
    </source>
</evidence>
<dbReference type="AlphaFoldDB" id="A0A420XY42"/>
<evidence type="ECO:0000259" key="13">
    <source>
        <dbReference type="PROSITE" id="PS51074"/>
    </source>
</evidence>
<comment type="subcellular location">
    <subcellularLocation>
        <location evidence="3">Cytoplasm</location>
    </subcellularLocation>
    <subcellularLocation>
        <location evidence="2">Nucleus</location>
    </subcellularLocation>
</comment>
<keyword evidence="10" id="KW-0408">Iron</keyword>
<keyword evidence="15" id="KW-1185">Reference proteome</keyword>
<dbReference type="Pfam" id="PF05207">
    <property type="entry name" value="Zn_ribbon_CSL"/>
    <property type="match status" value="1"/>
</dbReference>
<protein>
    <recommendedName>
        <fullName evidence="6">Diphthamide biosynthesis protein 4</fullName>
    </recommendedName>
</protein>
<dbReference type="STRING" id="177199.A0A420XY42"/>
<dbReference type="GO" id="GO:0046872">
    <property type="term" value="F:metal ion binding"/>
    <property type="evidence" value="ECO:0007669"/>
    <property type="project" value="UniProtKB-KW"/>
</dbReference>
<evidence type="ECO:0000313" key="14">
    <source>
        <dbReference type="EMBL" id="RKU40583.1"/>
    </source>
</evidence>
<dbReference type="PROSITE" id="PS50076">
    <property type="entry name" value="DNAJ_2"/>
    <property type="match status" value="1"/>
</dbReference>
<evidence type="ECO:0000256" key="3">
    <source>
        <dbReference type="ARBA" id="ARBA00004496"/>
    </source>
</evidence>
<dbReference type="SUPFAM" id="SSF144217">
    <property type="entry name" value="CSL zinc finger"/>
    <property type="match status" value="1"/>
</dbReference>
<evidence type="ECO:0000256" key="9">
    <source>
        <dbReference type="ARBA" id="ARBA00022833"/>
    </source>
</evidence>
<accession>A0A420XY42</accession>
<dbReference type="InterPro" id="IPR007872">
    <property type="entry name" value="DPH_MB_dom"/>
</dbReference>
<dbReference type="GO" id="GO:0005737">
    <property type="term" value="C:cytoplasm"/>
    <property type="evidence" value="ECO:0007669"/>
    <property type="project" value="UniProtKB-SubCell"/>
</dbReference>
<dbReference type="InterPro" id="IPR044248">
    <property type="entry name" value="DPH3/4-like"/>
</dbReference>
<organism evidence="14 15">
    <name type="scientific">Coniochaeta pulveracea</name>
    <dbReference type="NCBI Taxonomy" id="177199"/>
    <lineage>
        <taxon>Eukaryota</taxon>
        <taxon>Fungi</taxon>
        <taxon>Dikarya</taxon>
        <taxon>Ascomycota</taxon>
        <taxon>Pezizomycotina</taxon>
        <taxon>Sordariomycetes</taxon>
        <taxon>Sordariomycetidae</taxon>
        <taxon>Coniochaetales</taxon>
        <taxon>Coniochaetaceae</taxon>
        <taxon>Coniochaeta</taxon>
    </lineage>
</organism>
<evidence type="ECO:0000256" key="11">
    <source>
        <dbReference type="ARBA" id="ARBA00023242"/>
    </source>
</evidence>
<evidence type="ECO:0000256" key="1">
    <source>
        <dbReference type="ARBA" id="ARBA00003474"/>
    </source>
</evidence>
<evidence type="ECO:0000256" key="5">
    <source>
        <dbReference type="ARBA" id="ARBA00006169"/>
    </source>
</evidence>
<reference evidence="14 15" key="1">
    <citation type="submission" date="2018-08" db="EMBL/GenBank/DDBJ databases">
        <title>Draft genome of the lignicolous fungus Coniochaeta pulveracea.</title>
        <authorList>
            <person name="Borstlap C.J."/>
            <person name="De Witt R.N."/>
            <person name="Botha A."/>
            <person name="Volschenk H."/>
        </authorList>
    </citation>
    <scope>NUCLEOTIDE SEQUENCE [LARGE SCALE GENOMIC DNA]</scope>
    <source>
        <strain evidence="14 15">CAB683</strain>
    </source>
</reference>
<dbReference type="GO" id="GO:0017183">
    <property type="term" value="P:protein histidyl modification to diphthamide"/>
    <property type="evidence" value="ECO:0007669"/>
    <property type="project" value="UniProtKB-UniPathway"/>
</dbReference>
<comment type="pathway">
    <text evidence="4">Protein modification; peptidyl-diphthamide biosynthesis.</text>
</comment>
<keyword evidence="9" id="KW-0862">Zinc</keyword>
<dbReference type="Proteomes" id="UP000275385">
    <property type="component" value="Unassembled WGS sequence"/>
</dbReference>
<dbReference type="InterPro" id="IPR036869">
    <property type="entry name" value="J_dom_sf"/>
</dbReference>
<dbReference type="InterPro" id="IPR036671">
    <property type="entry name" value="DPH_MB_sf"/>
</dbReference>
<dbReference type="SUPFAM" id="SSF46565">
    <property type="entry name" value="Chaperone J-domain"/>
    <property type="match status" value="1"/>
</dbReference>
<dbReference type="PANTHER" id="PTHR21454">
    <property type="entry name" value="DPH3 HOMOLOG-RELATED"/>
    <property type="match status" value="1"/>
</dbReference>